<keyword evidence="1" id="KW-1133">Transmembrane helix</keyword>
<evidence type="ECO:0000313" key="2">
    <source>
        <dbReference type="Proteomes" id="UP000504606"/>
    </source>
</evidence>
<dbReference type="RefSeq" id="XP_052129171.1">
    <property type="nucleotide sequence ID" value="XM_052273211.1"/>
</dbReference>
<feature type="transmembrane region" description="Helical" evidence="1">
    <location>
        <begin position="6"/>
        <end position="34"/>
    </location>
</feature>
<evidence type="ECO:0000256" key="1">
    <source>
        <dbReference type="SAM" id="Phobius"/>
    </source>
</evidence>
<gene>
    <name evidence="3" type="primary">LOC113214964</name>
</gene>
<keyword evidence="2" id="KW-1185">Reference proteome</keyword>
<keyword evidence="1" id="KW-0472">Membrane</keyword>
<organism evidence="2 3">
    <name type="scientific">Frankliniella occidentalis</name>
    <name type="common">Western flower thrips</name>
    <name type="synonym">Euthrips occidentalis</name>
    <dbReference type="NCBI Taxonomy" id="133901"/>
    <lineage>
        <taxon>Eukaryota</taxon>
        <taxon>Metazoa</taxon>
        <taxon>Ecdysozoa</taxon>
        <taxon>Arthropoda</taxon>
        <taxon>Hexapoda</taxon>
        <taxon>Insecta</taxon>
        <taxon>Pterygota</taxon>
        <taxon>Neoptera</taxon>
        <taxon>Paraneoptera</taxon>
        <taxon>Thysanoptera</taxon>
        <taxon>Terebrantia</taxon>
        <taxon>Thripoidea</taxon>
        <taxon>Thripidae</taxon>
        <taxon>Frankliniella</taxon>
    </lineage>
</organism>
<name>A0A9C6X4T2_FRAOC</name>
<proteinExistence type="predicted"/>
<dbReference type="Proteomes" id="UP000504606">
    <property type="component" value="Unplaced"/>
</dbReference>
<evidence type="ECO:0000313" key="3">
    <source>
        <dbReference type="RefSeq" id="XP_052129171.1"/>
    </source>
</evidence>
<reference evidence="3" key="1">
    <citation type="submission" date="2025-08" db="UniProtKB">
        <authorList>
            <consortium name="RefSeq"/>
        </authorList>
    </citation>
    <scope>IDENTIFICATION</scope>
    <source>
        <tissue evidence="3">Whole organism</tissue>
    </source>
</reference>
<keyword evidence="1" id="KW-0812">Transmembrane</keyword>
<dbReference type="AlphaFoldDB" id="A0A9C6X4T2"/>
<sequence>MVAPTLPATVIALVIIGAALPPVVPFRVLGLFPFQGHSHNIMSKVPLISLDSQPDHPWMHDRVGAINNPSYLFSTNVYHVGPMNLWQRARNTYQLLAAQYLFKVCLTDSNHARRIKSYFARYHVFGHMHFLYRRYCLECICCGRCGPKSHSINSSVPGHRRKLINEVSRVLIQVLNTMLHCTLLKVLLGI</sequence>
<dbReference type="GeneID" id="113214964"/>
<protein>
    <submittedName>
        <fullName evidence="3">Uncharacterized protein LOC113214964 isoform X2</fullName>
    </submittedName>
</protein>
<accession>A0A9C6X4T2</accession>